<keyword evidence="2" id="KW-1185">Reference proteome</keyword>
<protein>
    <submittedName>
        <fullName evidence="1">Uncharacterized protein</fullName>
    </submittedName>
</protein>
<evidence type="ECO:0000313" key="1">
    <source>
        <dbReference type="EMBL" id="MFD2919373.1"/>
    </source>
</evidence>
<evidence type="ECO:0000313" key="2">
    <source>
        <dbReference type="Proteomes" id="UP001597511"/>
    </source>
</evidence>
<dbReference type="Proteomes" id="UP001597511">
    <property type="component" value="Unassembled WGS sequence"/>
</dbReference>
<dbReference type="RefSeq" id="WP_386096497.1">
    <property type="nucleotide sequence ID" value="NZ_JBHUOZ010000001.1"/>
</dbReference>
<dbReference type="EMBL" id="JBHUOZ010000001">
    <property type="protein sequence ID" value="MFD2919373.1"/>
    <property type="molecule type" value="Genomic_DNA"/>
</dbReference>
<sequence length="244" mass="29925">MDTKLIKTFGEDILQYRLRTARQKKRMQYEDFDKYLIQLHKEQKALYLQRWQLGWELLNPPVQQGWKRYFVLREDVMNNKHAEFFTSILKKINTVHYSWKKDFTVKRKKFGRKVYVVRQQGLLEPDELHFNRLGFTEAEKQMFYAYFCMDSSGKSYLRYAFVEPWRFVLVVKPHIIYKVRKMDAAINKRIAEIDNYLKRNDYEKRQQKIIGGKYRYYHFVDKDIPNNDFKNKPVTRIIDMIKET</sequence>
<name>A0ABW6A6R9_9BACT</name>
<comment type="caution">
    <text evidence="1">The sequence shown here is derived from an EMBL/GenBank/DDBJ whole genome shotgun (WGS) entry which is preliminary data.</text>
</comment>
<accession>A0ABW6A6R9</accession>
<organism evidence="1 2">
    <name type="scientific">Terrimonas rubra</name>
    <dbReference type="NCBI Taxonomy" id="1035890"/>
    <lineage>
        <taxon>Bacteria</taxon>
        <taxon>Pseudomonadati</taxon>
        <taxon>Bacteroidota</taxon>
        <taxon>Chitinophagia</taxon>
        <taxon>Chitinophagales</taxon>
        <taxon>Chitinophagaceae</taxon>
        <taxon>Terrimonas</taxon>
    </lineage>
</organism>
<gene>
    <name evidence="1" type="ORF">ACFS6H_06645</name>
</gene>
<reference evidence="2" key="1">
    <citation type="journal article" date="2019" name="Int. J. Syst. Evol. Microbiol.">
        <title>The Global Catalogue of Microorganisms (GCM) 10K type strain sequencing project: providing services to taxonomists for standard genome sequencing and annotation.</title>
        <authorList>
            <consortium name="The Broad Institute Genomics Platform"/>
            <consortium name="The Broad Institute Genome Sequencing Center for Infectious Disease"/>
            <person name="Wu L."/>
            <person name="Ma J."/>
        </authorList>
    </citation>
    <scope>NUCLEOTIDE SEQUENCE [LARGE SCALE GENOMIC DNA]</scope>
    <source>
        <strain evidence="2">KCTC 23299</strain>
    </source>
</reference>
<proteinExistence type="predicted"/>